<evidence type="ECO:0000256" key="1">
    <source>
        <dbReference type="ARBA" id="ARBA00022679"/>
    </source>
</evidence>
<dbReference type="GO" id="GO:0016020">
    <property type="term" value="C:membrane"/>
    <property type="evidence" value="ECO:0007669"/>
    <property type="project" value="GOC"/>
</dbReference>
<sequence>MHKTLQFKPILSKPFTDRAYSYRSTTSTIQRLMKPISIKSNPIPIKPIPKTFNPIKKSVIPLKIFQTWYTKDLPIHMKQIVDKLKNQNPEFEHHLFDDADCRNFIRTNFDKNVLEAYDTLIPGAYKADLWRLCVLYVHGGIYADIKLSCINNFKLIELTNEEHLVRDRIQPLSILNAFMVSKPRNPFLWKCIYRIVFNTKMKFYGNSALDPTGPVLLGNVILFNNSPVNIDIIHAQEGGYLLYKGKPIISTMYKEYRQEQNSTYSKIYKQRYNIMWHNRNIYR</sequence>
<keyword evidence="1" id="KW-0808">Transferase</keyword>
<organism evidence="2">
    <name type="scientific">viral metagenome</name>
    <dbReference type="NCBI Taxonomy" id="1070528"/>
    <lineage>
        <taxon>unclassified sequences</taxon>
        <taxon>metagenomes</taxon>
        <taxon>organismal metagenomes</taxon>
    </lineage>
</organism>
<dbReference type="InterPro" id="IPR051706">
    <property type="entry name" value="Glycosyltransferase_domain"/>
</dbReference>
<accession>A0A6C0IU00</accession>
<evidence type="ECO:0000313" key="2">
    <source>
        <dbReference type="EMBL" id="QHT95975.1"/>
    </source>
</evidence>
<dbReference type="InterPro" id="IPR007577">
    <property type="entry name" value="GlycoTrfase_DXD_sugar-bd_CS"/>
</dbReference>
<dbReference type="GO" id="GO:0051999">
    <property type="term" value="P:mannosyl-inositol phosphorylceramide biosynthetic process"/>
    <property type="evidence" value="ECO:0007669"/>
    <property type="project" value="TreeGrafter"/>
</dbReference>
<dbReference type="InterPro" id="IPR029044">
    <property type="entry name" value="Nucleotide-diphossugar_trans"/>
</dbReference>
<dbReference type="EMBL" id="MN740249">
    <property type="protein sequence ID" value="QHT95975.1"/>
    <property type="molecule type" value="Genomic_DNA"/>
</dbReference>
<proteinExistence type="predicted"/>
<dbReference type="Pfam" id="PF04488">
    <property type="entry name" value="Gly_transf_sug"/>
    <property type="match status" value="1"/>
</dbReference>
<evidence type="ECO:0008006" key="3">
    <source>
        <dbReference type="Google" id="ProtNLM"/>
    </source>
</evidence>
<dbReference type="PANTHER" id="PTHR32385:SF15">
    <property type="entry name" value="INOSITOL PHOSPHOCERAMIDE MANNOSYLTRANSFERASE 1"/>
    <property type="match status" value="1"/>
</dbReference>
<reference evidence="2" key="1">
    <citation type="journal article" date="2020" name="Nature">
        <title>Giant virus diversity and host interactions through global metagenomics.</title>
        <authorList>
            <person name="Schulz F."/>
            <person name="Roux S."/>
            <person name="Paez-Espino D."/>
            <person name="Jungbluth S."/>
            <person name="Walsh D.A."/>
            <person name="Denef V.J."/>
            <person name="McMahon K.D."/>
            <person name="Konstantinidis K.T."/>
            <person name="Eloe-Fadrosh E.A."/>
            <person name="Kyrpides N.C."/>
            <person name="Woyke T."/>
        </authorList>
    </citation>
    <scope>NUCLEOTIDE SEQUENCE</scope>
    <source>
        <strain evidence="2">GVMAG-M-3300024301-20</strain>
    </source>
</reference>
<dbReference type="GO" id="GO:0000030">
    <property type="term" value="F:mannosyltransferase activity"/>
    <property type="evidence" value="ECO:0007669"/>
    <property type="project" value="TreeGrafter"/>
</dbReference>
<name>A0A6C0IU00_9ZZZZ</name>
<dbReference type="AlphaFoldDB" id="A0A6C0IU00"/>
<dbReference type="SUPFAM" id="SSF53448">
    <property type="entry name" value="Nucleotide-diphospho-sugar transferases"/>
    <property type="match status" value="1"/>
</dbReference>
<dbReference type="PANTHER" id="PTHR32385">
    <property type="entry name" value="MANNOSYL PHOSPHORYLINOSITOL CERAMIDE SYNTHASE"/>
    <property type="match status" value="1"/>
</dbReference>
<protein>
    <recommendedName>
        <fullName evidence="3">Alpha 1,4-glycosyltransferase domain-containing protein</fullName>
    </recommendedName>
</protein>
<dbReference type="Gene3D" id="3.90.550.20">
    <property type="match status" value="1"/>
</dbReference>